<dbReference type="NCBIfam" id="TIGR00598">
    <property type="entry name" value="rad14"/>
    <property type="match status" value="1"/>
</dbReference>
<evidence type="ECO:0000256" key="5">
    <source>
        <dbReference type="ARBA" id="ARBA00022771"/>
    </source>
</evidence>
<dbReference type="CDD" id="cd21076">
    <property type="entry name" value="DBD_XPA"/>
    <property type="match status" value="1"/>
</dbReference>
<dbReference type="PROSITE" id="PS00752">
    <property type="entry name" value="XPA_1"/>
    <property type="match status" value="1"/>
</dbReference>
<sequence length="336" mass="38812">MNSGENDCLSLDEALEFEDELNRENNTSEVNDRQSKCASSVVNKSSSSENDVANEFLSQEEVLEFENDMILDTEKTPEKKELTLAQKARIERNRQRAKMIRQGKLIAHPYAKIDMSPEKTVMKVTSTKLIDTGGGFLLEENESEKKIDARTITELPGPILNPGQPTCLECQENFPDSYLYRSFDHSVCDSCRDHEDKHSLIPKTDAKSQYLLQDCDLEKREPPLKFVLKKNPHNRFGNMKLYLHLQVEKRALEVWGSEEALAEEHERREEKRSVAKIKKYNKQLKSLRMNVRSSLYDRTTKATHEHEFGPDSYNADDDTYTHSCKTCGFEETFEKM</sequence>
<keyword evidence="6" id="KW-0862">Zinc</keyword>
<protein>
    <recommendedName>
        <fullName evidence="11">XPA C-terminal domain-containing protein</fullName>
    </recommendedName>
</protein>
<dbReference type="InterPro" id="IPR037129">
    <property type="entry name" value="XPA_sf"/>
</dbReference>
<evidence type="ECO:0000256" key="10">
    <source>
        <dbReference type="SAM" id="MobiDB-lite"/>
    </source>
</evidence>
<dbReference type="InterPro" id="IPR009061">
    <property type="entry name" value="DNA-bd_dom_put_sf"/>
</dbReference>
<evidence type="ECO:0000256" key="8">
    <source>
        <dbReference type="ARBA" id="ARBA00023204"/>
    </source>
</evidence>
<evidence type="ECO:0000256" key="7">
    <source>
        <dbReference type="ARBA" id="ARBA00023125"/>
    </source>
</evidence>
<dbReference type="PANTHER" id="PTHR10142:SF0">
    <property type="entry name" value="DNA REPAIR PROTEIN COMPLEMENTING XP-A CELLS"/>
    <property type="match status" value="1"/>
</dbReference>
<dbReference type="Proteomes" id="UP001378592">
    <property type="component" value="Unassembled WGS sequence"/>
</dbReference>
<evidence type="ECO:0000256" key="4">
    <source>
        <dbReference type="ARBA" id="ARBA00022763"/>
    </source>
</evidence>
<dbReference type="GO" id="GO:0070914">
    <property type="term" value="P:UV-damage excision repair"/>
    <property type="evidence" value="ECO:0007669"/>
    <property type="project" value="TreeGrafter"/>
</dbReference>
<keyword evidence="5" id="KW-0863">Zinc-finger</keyword>
<feature type="region of interest" description="Disordered" evidence="10">
    <location>
        <begin position="20"/>
        <end position="52"/>
    </location>
</feature>
<dbReference type="GO" id="GO:0003684">
    <property type="term" value="F:damaged DNA binding"/>
    <property type="evidence" value="ECO:0007669"/>
    <property type="project" value="InterPro"/>
</dbReference>
<dbReference type="InterPro" id="IPR022656">
    <property type="entry name" value="XPA_C"/>
</dbReference>
<name>A0AAN9Z788_9ORTH</name>
<dbReference type="Pfam" id="PF05181">
    <property type="entry name" value="XPA_C"/>
    <property type="match status" value="1"/>
</dbReference>
<evidence type="ECO:0000256" key="6">
    <source>
        <dbReference type="ARBA" id="ARBA00022833"/>
    </source>
</evidence>
<accession>A0AAN9Z788</accession>
<evidence type="ECO:0000313" key="12">
    <source>
        <dbReference type="EMBL" id="KAK7865394.1"/>
    </source>
</evidence>
<dbReference type="EMBL" id="JAZDUA010000178">
    <property type="protein sequence ID" value="KAK7865394.1"/>
    <property type="molecule type" value="Genomic_DNA"/>
</dbReference>
<dbReference type="Gene3D" id="3.90.530.10">
    <property type="entry name" value="XPA C-terminal domain"/>
    <property type="match status" value="1"/>
</dbReference>
<dbReference type="GO" id="GO:0008270">
    <property type="term" value="F:zinc ion binding"/>
    <property type="evidence" value="ECO:0007669"/>
    <property type="project" value="UniProtKB-KW"/>
</dbReference>
<organism evidence="12 13">
    <name type="scientific">Gryllus longicercus</name>
    <dbReference type="NCBI Taxonomy" id="2509291"/>
    <lineage>
        <taxon>Eukaryota</taxon>
        <taxon>Metazoa</taxon>
        <taxon>Ecdysozoa</taxon>
        <taxon>Arthropoda</taxon>
        <taxon>Hexapoda</taxon>
        <taxon>Insecta</taxon>
        <taxon>Pterygota</taxon>
        <taxon>Neoptera</taxon>
        <taxon>Polyneoptera</taxon>
        <taxon>Orthoptera</taxon>
        <taxon>Ensifera</taxon>
        <taxon>Gryllidea</taxon>
        <taxon>Grylloidea</taxon>
        <taxon>Gryllidae</taxon>
        <taxon>Gryllinae</taxon>
        <taxon>Gryllus</taxon>
    </lineage>
</organism>
<dbReference type="SUPFAM" id="SSF46955">
    <property type="entry name" value="Putative DNA-binding domain"/>
    <property type="match status" value="1"/>
</dbReference>
<keyword evidence="4" id="KW-0227">DNA damage</keyword>
<dbReference type="GO" id="GO:0000110">
    <property type="term" value="C:nucleotide-excision repair factor 1 complex"/>
    <property type="evidence" value="ECO:0007669"/>
    <property type="project" value="TreeGrafter"/>
</dbReference>
<gene>
    <name evidence="12" type="ORF">R5R35_001877</name>
</gene>
<keyword evidence="9" id="KW-0539">Nucleus</keyword>
<keyword evidence="13" id="KW-1185">Reference proteome</keyword>
<dbReference type="InterPro" id="IPR000465">
    <property type="entry name" value="XPA/RAD14"/>
</dbReference>
<dbReference type="PANTHER" id="PTHR10142">
    <property type="entry name" value="DNA REPAIR PROTEIN COMPLEMENTING XP-A CELLS"/>
    <property type="match status" value="1"/>
</dbReference>
<evidence type="ECO:0000256" key="3">
    <source>
        <dbReference type="ARBA" id="ARBA00022723"/>
    </source>
</evidence>
<dbReference type="FunFam" id="3.90.530.10:FF:000001">
    <property type="entry name" value="DNA repair protein complementing XP-A cells"/>
    <property type="match status" value="1"/>
</dbReference>
<evidence type="ECO:0000259" key="11">
    <source>
        <dbReference type="Pfam" id="PF05181"/>
    </source>
</evidence>
<keyword evidence="8" id="KW-0234">DNA repair</keyword>
<evidence type="ECO:0000256" key="1">
    <source>
        <dbReference type="ARBA" id="ARBA00004123"/>
    </source>
</evidence>
<dbReference type="GO" id="GO:0006284">
    <property type="term" value="P:base-excision repair"/>
    <property type="evidence" value="ECO:0007669"/>
    <property type="project" value="TreeGrafter"/>
</dbReference>
<comment type="caution">
    <text evidence="12">The sequence shown here is derived from an EMBL/GenBank/DDBJ whole genome shotgun (WGS) entry which is preliminary data.</text>
</comment>
<dbReference type="SUPFAM" id="SSF57716">
    <property type="entry name" value="Glucocorticoid receptor-like (DNA-binding domain)"/>
    <property type="match status" value="1"/>
</dbReference>
<comment type="similarity">
    <text evidence="2">Belongs to the XPA family.</text>
</comment>
<proteinExistence type="inferred from homology"/>
<keyword evidence="3" id="KW-0479">Metal-binding</keyword>
<reference evidence="12 13" key="1">
    <citation type="submission" date="2024-03" db="EMBL/GenBank/DDBJ databases">
        <title>The genome assembly and annotation of the cricket Gryllus longicercus Weissman &amp; Gray.</title>
        <authorList>
            <person name="Szrajer S."/>
            <person name="Gray D."/>
            <person name="Ylla G."/>
        </authorList>
    </citation>
    <scope>NUCLEOTIDE SEQUENCE [LARGE SCALE GENOMIC DNA]</scope>
    <source>
        <strain evidence="12">DAG 2021-001</strain>
        <tissue evidence="12">Whole body minus gut</tissue>
    </source>
</reference>
<feature type="domain" description="XPA C-terminal" evidence="11">
    <location>
        <begin position="197"/>
        <end position="247"/>
    </location>
</feature>
<keyword evidence="7" id="KW-0238">DNA-binding</keyword>
<dbReference type="GO" id="GO:0000715">
    <property type="term" value="P:nucleotide-excision repair, DNA damage recognition"/>
    <property type="evidence" value="ECO:0007669"/>
    <property type="project" value="TreeGrafter"/>
</dbReference>
<comment type="subcellular location">
    <subcellularLocation>
        <location evidence="1">Nucleus</location>
    </subcellularLocation>
</comment>
<dbReference type="AlphaFoldDB" id="A0AAN9Z788"/>
<dbReference type="Pfam" id="PF01286">
    <property type="entry name" value="XPA_N"/>
    <property type="match status" value="1"/>
</dbReference>
<evidence type="ECO:0000256" key="2">
    <source>
        <dbReference type="ARBA" id="ARBA00005548"/>
    </source>
</evidence>
<evidence type="ECO:0000313" key="13">
    <source>
        <dbReference type="Proteomes" id="UP001378592"/>
    </source>
</evidence>
<evidence type="ECO:0000256" key="9">
    <source>
        <dbReference type="ARBA" id="ARBA00023242"/>
    </source>
</evidence>
<dbReference type="InterPro" id="IPR022652">
    <property type="entry name" value="Znf_XPA_CS"/>
</dbReference>
<feature type="compositionally biased region" description="Low complexity" evidence="10">
    <location>
        <begin position="36"/>
        <end position="48"/>
    </location>
</feature>
<dbReference type="GO" id="GO:1901255">
    <property type="term" value="P:nucleotide-excision repair involved in interstrand cross-link repair"/>
    <property type="evidence" value="ECO:0007669"/>
    <property type="project" value="TreeGrafter"/>
</dbReference>